<sequence length="98" mass="10549">MLPPTTVYLAICLPPGTMPGGLAEIQLAIADAARKVTEAGHPVRYLNGMYMPAQTRLLCVFAAESEEAAHATVDLVRLPYVQMRAITDQWDQGPAPAD</sequence>
<organism evidence="1 2">
    <name type="scientific">Actinoallomurus bryophytorum</name>
    <dbReference type="NCBI Taxonomy" id="1490222"/>
    <lineage>
        <taxon>Bacteria</taxon>
        <taxon>Bacillati</taxon>
        <taxon>Actinomycetota</taxon>
        <taxon>Actinomycetes</taxon>
        <taxon>Streptosporangiales</taxon>
        <taxon>Thermomonosporaceae</taxon>
        <taxon>Actinoallomurus</taxon>
    </lineage>
</organism>
<reference evidence="1 2" key="1">
    <citation type="submission" date="2019-06" db="EMBL/GenBank/DDBJ databases">
        <title>Sequencing the genomes of 1000 actinobacteria strains.</title>
        <authorList>
            <person name="Klenk H.-P."/>
        </authorList>
    </citation>
    <scope>NUCLEOTIDE SEQUENCE [LARGE SCALE GENOMIC DNA]</scope>
    <source>
        <strain evidence="1 2">DSM 102200</strain>
    </source>
</reference>
<protein>
    <recommendedName>
        <fullName evidence="3">DUF4242 domain-containing protein</fullName>
    </recommendedName>
</protein>
<keyword evidence="2" id="KW-1185">Reference proteome</keyword>
<dbReference type="EMBL" id="VFOZ01000001">
    <property type="protein sequence ID" value="TQL98306.1"/>
    <property type="molecule type" value="Genomic_DNA"/>
</dbReference>
<name>A0A543CMH0_9ACTN</name>
<proteinExistence type="predicted"/>
<gene>
    <name evidence="1" type="ORF">FB559_3929</name>
</gene>
<evidence type="ECO:0000313" key="1">
    <source>
        <dbReference type="EMBL" id="TQL98306.1"/>
    </source>
</evidence>
<comment type="caution">
    <text evidence="1">The sequence shown here is derived from an EMBL/GenBank/DDBJ whole genome shotgun (WGS) entry which is preliminary data.</text>
</comment>
<dbReference type="AlphaFoldDB" id="A0A543CMH0"/>
<evidence type="ECO:0000313" key="2">
    <source>
        <dbReference type="Proteomes" id="UP000316096"/>
    </source>
</evidence>
<dbReference type="Proteomes" id="UP000316096">
    <property type="component" value="Unassembled WGS sequence"/>
</dbReference>
<evidence type="ECO:0008006" key="3">
    <source>
        <dbReference type="Google" id="ProtNLM"/>
    </source>
</evidence>
<accession>A0A543CMH0</accession>